<dbReference type="AlphaFoldDB" id="A0A1M6I8R3"/>
<evidence type="ECO:0000313" key="1">
    <source>
        <dbReference type="EMBL" id="SHJ30854.1"/>
    </source>
</evidence>
<name>A0A1M6I8R3_9PROT</name>
<protein>
    <submittedName>
        <fullName evidence="1">Uncharacterized protein</fullName>
    </submittedName>
</protein>
<dbReference type="EMBL" id="FQZF01000011">
    <property type="protein sequence ID" value="SHJ30854.1"/>
    <property type="molecule type" value="Genomic_DNA"/>
</dbReference>
<proteinExistence type="predicted"/>
<dbReference type="OrthoDB" id="7270686at2"/>
<accession>A0A1M6I8R3</accession>
<sequence length="111" mass="12279">MAKQPQRPSVQQEVAQRITRLMQKNPTPGRMTIEVENIIAGLREQGDEEQVRGWLEEMRDGFAEAAEQAAEAIDEVEVTKKAERRMAENAAACMAAIRDAFGRALAEPVAA</sequence>
<dbReference type="RefSeq" id="WP_073134735.1">
    <property type="nucleotide sequence ID" value="NZ_FQZF01000011.1"/>
</dbReference>
<dbReference type="Proteomes" id="UP000184387">
    <property type="component" value="Unassembled WGS sequence"/>
</dbReference>
<organism evidence="1 2">
    <name type="scientific">Muricoccus roseus</name>
    <dbReference type="NCBI Taxonomy" id="198092"/>
    <lineage>
        <taxon>Bacteria</taxon>
        <taxon>Pseudomonadati</taxon>
        <taxon>Pseudomonadota</taxon>
        <taxon>Alphaproteobacteria</taxon>
        <taxon>Acetobacterales</taxon>
        <taxon>Roseomonadaceae</taxon>
        <taxon>Muricoccus</taxon>
    </lineage>
</organism>
<reference evidence="1 2" key="1">
    <citation type="submission" date="2016-11" db="EMBL/GenBank/DDBJ databases">
        <authorList>
            <person name="Jaros S."/>
            <person name="Januszkiewicz K."/>
            <person name="Wedrychowicz H."/>
        </authorList>
    </citation>
    <scope>NUCLEOTIDE SEQUENCE [LARGE SCALE GENOMIC DNA]</scope>
    <source>
        <strain evidence="1 2">DSM 14916</strain>
    </source>
</reference>
<evidence type="ECO:0000313" key="2">
    <source>
        <dbReference type="Proteomes" id="UP000184387"/>
    </source>
</evidence>
<dbReference type="STRING" id="198092.SAMN02745194_02267"/>
<gene>
    <name evidence="1" type="ORF">SAMN02745194_02267</name>
</gene>
<keyword evidence="2" id="KW-1185">Reference proteome</keyword>